<feature type="domain" description="SH3" evidence="4">
    <location>
        <begin position="616"/>
        <end position="679"/>
    </location>
</feature>
<feature type="domain" description="DH" evidence="5">
    <location>
        <begin position="34"/>
        <end position="219"/>
    </location>
</feature>
<dbReference type="PROSITE" id="PS50002">
    <property type="entry name" value="SH3"/>
    <property type="match status" value="2"/>
</dbReference>
<dbReference type="FunFam" id="1.20.900.10:FF:000063">
    <property type="entry name" value="Rho guanine nucleotide exchange factor (GEF) 37"/>
    <property type="match status" value="1"/>
</dbReference>
<evidence type="ECO:0000256" key="2">
    <source>
        <dbReference type="PROSITE-ProRule" id="PRU00192"/>
    </source>
</evidence>
<accession>A0A8J7NZM5</accession>
<dbReference type="Gene3D" id="2.30.30.40">
    <property type="entry name" value="SH3 Domains"/>
    <property type="match status" value="2"/>
</dbReference>
<gene>
    <name evidence="6" type="primary">Arhgef37</name>
    <name evidence="6" type="ORF">GTO95_0017203</name>
</gene>
<dbReference type="Gene3D" id="1.20.900.10">
    <property type="entry name" value="Dbl homology (DH) domain"/>
    <property type="match status" value="1"/>
</dbReference>
<dbReference type="PANTHER" id="PTHR22834:SF9">
    <property type="entry name" value="RHO GUANINE NUCLEOTIDE EXCHANGE FACTOR 37"/>
    <property type="match status" value="1"/>
</dbReference>
<dbReference type="SMART" id="SM00325">
    <property type="entry name" value="RhoGEF"/>
    <property type="match status" value="1"/>
</dbReference>
<dbReference type="InterPro" id="IPR000219">
    <property type="entry name" value="DH_dom"/>
</dbReference>
<dbReference type="Gene3D" id="1.20.1270.60">
    <property type="entry name" value="Arfaptin homology (AH) domain/BAR domain"/>
    <property type="match status" value="1"/>
</dbReference>
<dbReference type="Pfam" id="PF07653">
    <property type="entry name" value="SH3_2"/>
    <property type="match status" value="1"/>
</dbReference>
<comment type="caution">
    <text evidence="6">The sequence shown here is derived from an EMBL/GenBank/DDBJ whole genome shotgun (WGS) entry which is preliminary data.</text>
</comment>
<dbReference type="InterPro" id="IPR001452">
    <property type="entry name" value="SH3_domain"/>
</dbReference>
<feature type="domain" description="SH3" evidence="4">
    <location>
        <begin position="509"/>
        <end position="572"/>
    </location>
</feature>
<dbReference type="CDD" id="cd11941">
    <property type="entry name" value="SH3_ARHGEF37_C2"/>
    <property type="match status" value="1"/>
</dbReference>
<keyword evidence="7" id="KW-1185">Reference proteome</keyword>
<evidence type="ECO:0000259" key="5">
    <source>
        <dbReference type="PROSITE" id="PS50010"/>
    </source>
</evidence>
<reference evidence="6" key="1">
    <citation type="journal article" date="2021" name="Cell">
        <title>Tracing the genetic footprints of vertebrate landing in non-teleost ray-finned fishes.</title>
        <authorList>
            <person name="Bi X."/>
            <person name="Wang K."/>
            <person name="Yang L."/>
            <person name="Pan H."/>
            <person name="Jiang H."/>
            <person name="Wei Q."/>
            <person name="Fang M."/>
            <person name="Yu H."/>
            <person name="Zhu C."/>
            <person name="Cai Y."/>
            <person name="He Y."/>
            <person name="Gan X."/>
            <person name="Zeng H."/>
            <person name="Yu D."/>
            <person name="Zhu Y."/>
            <person name="Jiang H."/>
            <person name="Qiu Q."/>
            <person name="Yang H."/>
            <person name="Zhang Y.E."/>
            <person name="Wang W."/>
            <person name="Zhu M."/>
            <person name="He S."/>
            <person name="Zhang G."/>
        </authorList>
    </citation>
    <scope>NUCLEOTIDE SEQUENCE</scope>
    <source>
        <strain evidence="6">Allg_001</strain>
    </source>
</reference>
<dbReference type="PROSITE" id="PS50010">
    <property type="entry name" value="DH_2"/>
    <property type="match status" value="1"/>
</dbReference>
<dbReference type="AlphaFoldDB" id="A0A8J7NZM5"/>
<dbReference type="FunFam" id="2.30.30.40:FF:000177">
    <property type="entry name" value="Rho guanine nucleotide exchange factor (GEF) 37"/>
    <property type="match status" value="1"/>
</dbReference>
<feature type="non-terminal residue" evidence="6">
    <location>
        <position position="1"/>
    </location>
</feature>
<feature type="region of interest" description="Disordered" evidence="3">
    <location>
        <begin position="1"/>
        <end position="28"/>
    </location>
</feature>
<dbReference type="GO" id="GO:0005085">
    <property type="term" value="F:guanyl-nucleotide exchange factor activity"/>
    <property type="evidence" value="ECO:0007669"/>
    <property type="project" value="InterPro"/>
</dbReference>
<sequence>MDSTPGALTPLPKSGEKEEEPAEPESIVDTMKQKQLLAVEELLSTERSYLRMLQLCAVVIRGHLKQLQPPLGNLEGVFSNVDNVIEVSSCLLSLLEQKEPTDPEFLSALCSAFLSLREDMEMVYREYCASYNTIVALETSFRQREGLWQAVVSTIKTSAPDVNATSLTFFLVMPVQRIARYPLLLQTMLKHTDAQHPAAPALRQAAEAAVALNCRINEYKRVREVADKYKRTENLTIRDKISRLSGHSIAKKTARMSQMIKHETGIKPKIRDEEFDVLEGYFCVLEKGIIELHENVGAYLRHLQNYLSFRPEERELELDHVRPVRCYKEVTAPLRQWMYPAFERRLQALVYLPLCSLRELLAGPRSLIRKRLHKLLDYELLEEKQSLSYEDEAVANTYRTLNALLLAELPKFTATTLQLLWGVLGSFSCIHRDLAEDIAQLASGYLPQLPHSQLEPSAFWEWAEESVLQGAERLERLCHSVAEELNDPVVQPLSPSSQKRLKVLTDKHGVGRIYQLTGNVGGTRELDLTLQRGDLVAVLSEMDTRGDRRRWLVDAAGRRGYVPASKLAPYHQVTQASSSSPSPASLPQHLAPTMGGAEFRRHSFSPATQPIVIRTPPCLQVCAGYDFTARSSHEVSLQAGEPVRVLEPHDKRGSPEWSLVEVRGQRGYVPSNYLTVQLPGPAVQPAPPAP</sequence>
<organism evidence="6 7">
    <name type="scientific">Atractosteus spatula</name>
    <name type="common">Alligator gar</name>
    <name type="synonym">Lepisosteus spatula</name>
    <dbReference type="NCBI Taxonomy" id="7917"/>
    <lineage>
        <taxon>Eukaryota</taxon>
        <taxon>Metazoa</taxon>
        <taxon>Chordata</taxon>
        <taxon>Craniata</taxon>
        <taxon>Vertebrata</taxon>
        <taxon>Euteleostomi</taxon>
        <taxon>Actinopterygii</taxon>
        <taxon>Neopterygii</taxon>
        <taxon>Holostei</taxon>
        <taxon>Semionotiformes</taxon>
        <taxon>Lepisosteidae</taxon>
        <taxon>Atractosteus</taxon>
    </lineage>
</organism>
<evidence type="ECO:0000313" key="6">
    <source>
        <dbReference type="EMBL" id="MBN3320640.1"/>
    </source>
</evidence>
<evidence type="ECO:0000256" key="3">
    <source>
        <dbReference type="SAM" id="MobiDB-lite"/>
    </source>
</evidence>
<dbReference type="CDD" id="cd00160">
    <property type="entry name" value="RhoGEF"/>
    <property type="match status" value="1"/>
</dbReference>
<evidence type="ECO:0000259" key="4">
    <source>
        <dbReference type="PROSITE" id="PS50002"/>
    </source>
</evidence>
<keyword evidence="1 2" id="KW-0728">SH3 domain</keyword>
<dbReference type="InterPro" id="IPR035899">
    <property type="entry name" value="DBL_dom_sf"/>
</dbReference>
<dbReference type="Pfam" id="PF14604">
    <property type="entry name" value="SH3_9"/>
    <property type="match status" value="1"/>
</dbReference>
<evidence type="ECO:0000313" key="7">
    <source>
        <dbReference type="Proteomes" id="UP000736164"/>
    </source>
</evidence>
<name>A0A8J7NZM5_ATRSP</name>
<dbReference type="FunFam" id="2.30.30.40:FF:000174">
    <property type="entry name" value="rho guanine nucleotide exchange factor 37"/>
    <property type="match status" value="1"/>
</dbReference>
<dbReference type="InterPro" id="IPR035636">
    <property type="entry name" value="ARHGEF37_SH3_2"/>
</dbReference>
<proteinExistence type="predicted"/>
<dbReference type="InterPro" id="IPR051492">
    <property type="entry name" value="Dynamin-Rho_GEF"/>
</dbReference>
<dbReference type="SUPFAM" id="SSF103657">
    <property type="entry name" value="BAR/IMD domain-like"/>
    <property type="match status" value="1"/>
</dbReference>
<dbReference type="SUPFAM" id="SSF48065">
    <property type="entry name" value="DBL homology domain (DH-domain)"/>
    <property type="match status" value="1"/>
</dbReference>
<dbReference type="SMART" id="SM00326">
    <property type="entry name" value="SH3"/>
    <property type="match status" value="2"/>
</dbReference>
<dbReference type="Pfam" id="PF00621">
    <property type="entry name" value="RhoGEF"/>
    <property type="match status" value="1"/>
</dbReference>
<dbReference type="InterPro" id="IPR027267">
    <property type="entry name" value="AH/BAR_dom_sf"/>
</dbReference>
<dbReference type="Proteomes" id="UP000736164">
    <property type="component" value="Unassembled WGS sequence"/>
</dbReference>
<evidence type="ECO:0000256" key="1">
    <source>
        <dbReference type="ARBA" id="ARBA00022443"/>
    </source>
</evidence>
<feature type="non-terminal residue" evidence="6">
    <location>
        <position position="690"/>
    </location>
</feature>
<dbReference type="PANTHER" id="PTHR22834">
    <property type="entry name" value="NUCLEAR FUSION PROTEIN FUS2"/>
    <property type="match status" value="1"/>
</dbReference>
<dbReference type="SUPFAM" id="SSF50044">
    <property type="entry name" value="SH3-domain"/>
    <property type="match status" value="2"/>
</dbReference>
<dbReference type="GO" id="GO:0005737">
    <property type="term" value="C:cytoplasm"/>
    <property type="evidence" value="ECO:0007669"/>
    <property type="project" value="TreeGrafter"/>
</dbReference>
<dbReference type="EMBL" id="JAAWVO010052143">
    <property type="protein sequence ID" value="MBN3320640.1"/>
    <property type="molecule type" value="Genomic_DNA"/>
</dbReference>
<protein>
    <submittedName>
        <fullName evidence="6">ARH37 factor</fullName>
    </submittedName>
</protein>
<dbReference type="InterPro" id="IPR036028">
    <property type="entry name" value="SH3-like_dom_sf"/>
</dbReference>
<dbReference type="FunFam" id="1.20.1270.60:FF:000099">
    <property type="entry name" value="Rho guanine nucleotide exchange factor 37"/>
    <property type="match status" value="1"/>
</dbReference>